<dbReference type="PROSITE" id="PS50931">
    <property type="entry name" value="HTH_LYSR"/>
    <property type="match status" value="1"/>
</dbReference>
<dbReference type="Proteomes" id="UP000186110">
    <property type="component" value="Chromosome"/>
</dbReference>
<dbReference type="InterPro" id="IPR036390">
    <property type="entry name" value="WH_DNA-bd_sf"/>
</dbReference>
<protein>
    <submittedName>
        <fullName evidence="6">LysR family transcriptional regulator</fullName>
    </submittedName>
</protein>
<keyword evidence="4" id="KW-0804">Transcription</keyword>
<dbReference type="GO" id="GO:0003677">
    <property type="term" value="F:DNA binding"/>
    <property type="evidence" value="ECO:0007669"/>
    <property type="project" value="UniProtKB-KW"/>
</dbReference>
<name>A0A1P8KFC4_9BURK</name>
<dbReference type="Gene3D" id="1.10.10.10">
    <property type="entry name" value="Winged helix-like DNA-binding domain superfamily/Winged helix DNA-binding domain"/>
    <property type="match status" value="1"/>
</dbReference>
<evidence type="ECO:0000256" key="1">
    <source>
        <dbReference type="ARBA" id="ARBA00009437"/>
    </source>
</evidence>
<reference evidence="6 7" key="1">
    <citation type="submission" date="2017-01" db="EMBL/GenBank/DDBJ databases">
        <authorList>
            <person name="Mah S.A."/>
            <person name="Swanson W.J."/>
            <person name="Moy G.W."/>
            <person name="Vacquier V.D."/>
        </authorList>
    </citation>
    <scope>NUCLEOTIDE SEQUENCE [LARGE SCALE GENOMIC DNA]</scope>
    <source>
        <strain evidence="6 7">DSM 22694</strain>
    </source>
</reference>
<dbReference type="GO" id="GO:0003700">
    <property type="term" value="F:DNA-binding transcription factor activity"/>
    <property type="evidence" value="ECO:0007669"/>
    <property type="project" value="InterPro"/>
</dbReference>
<dbReference type="Pfam" id="PF03466">
    <property type="entry name" value="LysR_substrate"/>
    <property type="match status" value="1"/>
</dbReference>
<dbReference type="SUPFAM" id="SSF53850">
    <property type="entry name" value="Periplasmic binding protein-like II"/>
    <property type="match status" value="1"/>
</dbReference>
<dbReference type="CDD" id="cd08459">
    <property type="entry name" value="PBP2_DntR_NahR_LinR_like"/>
    <property type="match status" value="1"/>
</dbReference>
<dbReference type="InterPro" id="IPR036388">
    <property type="entry name" value="WH-like_DNA-bd_sf"/>
</dbReference>
<proteinExistence type="inferred from homology"/>
<gene>
    <name evidence="6" type="ORF">RS694_04105</name>
</gene>
<evidence type="ECO:0000259" key="5">
    <source>
        <dbReference type="PROSITE" id="PS50931"/>
    </source>
</evidence>
<dbReference type="Gene3D" id="3.40.190.10">
    <property type="entry name" value="Periplasmic binding protein-like II"/>
    <property type="match status" value="2"/>
</dbReference>
<dbReference type="InterPro" id="IPR000847">
    <property type="entry name" value="LysR_HTH_N"/>
</dbReference>
<dbReference type="EMBL" id="CP019239">
    <property type="protein sequence ID" value="APW44676.1"/>
    <property type="molecule type" value="Genomic_DNA"/>
</dbReference>
<evidence type="ECO:0000256" key="3">
    <source>
        <dbReference type="ARBA" id="ARBA00023125"/>
    </source>
</evidence>
<keyword evidence="2" id="KW-0805">Transcription regulation</keyword>
<sequence length="295" mass="32664">MDLKLLQLFDHVYRLRNLSKAAELVGLTQPAVSLALGRLRLHFGDPLFVRVGGTMEPTPMAAALHPQAVHAIAMLEALLAFQPSFDPARDQRNFRIAMTDVGQIVILPRLLNTLAQSAPHIRVDISQVSADTADHLQQGALDIALGFLPDLEGRFVQQTIFKETFACLVRQGHPRITNTLSARQYQDEQHVVVETSGTGHVIIERHLARKGLVRQIGAQIPSFIGMATVVGSTDLIATLPSRAAHILCQGSNTHVLALPVEIPGYQVRQQWHERMQRDPGHMWLRTMMAALFKDA</sequence>
<dbReference type="PRINTS" id="PR00039">
    <property type="entry name" value="HTHLYSR"/>
</dbReference>
<evidence type="ECO:0000256" key="4">
    <source>
        <dbReference type="ARBA" id="ARBA00023163"/>
    </source>
</evidence>
<keyword evidence="3" id="KW-0238">DNA-binding</keyword>
<accession>A0A1P8KFC4</accession>
<dbReference type="SUPFAM" id="SSF46785">
    <property type="entry name" value="Winged helix' DNA-binding domain"/>
    <property type="match status" value="1"/>
</dbReference>
<dbReference type="AlphaFoldDB" id="A0A1P8KFC4"/>
<evidence type="ECO:0000256" key="2">
    <source>
        <dbReference type="ARBA" id="ARBA00023015"/>
    </source>
</evidence>
<organism evidence="6 7">
    <name type="scientific">Rhodoferax saidenbachensis</name>
    <dbReference type="NCBI Taxonomy" id="1484693"/>
    <lineage>
        <taxon>Bacteria</taxon>
        <taxon>Pseudomonadati</taxon>
        <taxon>Pseudomonadota</taxon>
        <taxon>Betaproteobacteria</taxon>
        <taxon>Burkholderiales</taxon>
        <taxon>Comamonadaceae</taxon>
        <taxon>Rhodoferax</taxon>
    </lineage>
</organism>
<dbReference type="STRING" id="1484693.RS694_04105"/>
<dbReference type="InterPro" id="IPR050389">
    <property type="entry name" value="LysR-type_TF"/>
</dbReference>
<dbReference type="KEGG" id="rsb:RS694_04105"/>
<comment type="similarity">
    <text evidence="1">Belongs to the LysR transcriptional regulatory family.</text>
</comment>
<dbReference type="PANTHER" id="PTHR30118:SF15">
    <property type="entry name" value="TRANSCRIPTIONAL REGULATORY PROTEIN"/>
    <property type="match status" value="1"/>
</dbReference>
<evidence type="ECO:0000313" key="7">
    <source>
        <dbReference type="Proteomes" id="UP000186110"/>
    </source>
</evidence>
<dbReference type="InterPro" id="IPR005119">
    <property type="entry name" value="LysR_subst-bd"/>
</dbReference>
<evidence type="ECO:0000313" key="6">
    <source>
        <dbReference type="EMBL" id="APW44676.1"/>
    </source>
</evidence>
<dbReference type="eggNOG" id="COG0583">
    <property type="taxonomic scope" value="Bacteria"/>
</dbReference>
<dbReference type="PANTHER" id="PTHR30118">
    <property type="entry name" value="HTH-TYPE TRANSCRIPTIONAL REGULATOR LEUO-RELATED"/>
    <property type="match status" value="1"/>
</dbReference>
<dbReference type="Pfam" id="PF00126">
    <property type="entry name" value="HTH_1"/>
    <property type="match status" value="1"/>
</dbReference>
<feature type="domain" description="HTH lysR-type" evidence="5">
    <location>
        <begin position="1"/>
        <end position="58"/>
    </location>
</feature>
<keyword evidence="7" id="KW-1185">Reference proteome</keyword>